<dbReference type="Proteomes" id="UP000819052">
    <property type="component" value="Unassembled WGS sequence"/>
</dbReference>
<reference evidence="1 2" key="1">
    <citation type="submission" date="2019-09" db="EMBL/GenBank/DDBJ databases">
        <title>Taxonomy of Antarctic Massilia spp.: description of Massilia rubra sp. nov., Massilia aquatica sp. nov., Massilia mucilaginosa sp. nov., Massilia frigida sp. nov. isolated from streams, lakes and regoliths.</title>
        <authorList>
            <person name="Holochova P."/>
            <person name="Sedlacek I."/>
            <person name="Kralova S."/>
            <person name="Maslanova I."/>
            <person name="Busse H.-J."/>
            <person name="Stankova E."/>
            <person name="Vrbovska V."/>
            <person name="Kovarovic V."/>
            <person name="Bartak M."/>
            <person name="Svec P."/>
            <person name="Pantucek R."/>
        </authorList>
    </citation>
    <scope>NUCLEOTIDE SEQUENCE [LARGE SCALE GENOMIC DNA]</scope>
    <source>
        <strain evidence="1 2">CCM 8693</strain>
    </source>
</reference>
<evidence type="ECO:0000313" key="1">
    <source>
        <dbReference type="EMBL" id="NHZ42079.1"/>
    </source>
</evidence>
<protein>
    <submittedName>
        <fullName evidence="1">Uncharacterized protein</fullName>
    </submittedName>
</protein>
<name>A0ABX0MEX4_9BURK</name>
<gene>
    <name evidence="1" type="ORF">F1609_18170</name>
</gene>
<dbReference type="RefSeq" id="WP_167077821.1">
    <property type="nucleotide sequence ID" value="NZ_VVIW01000010.1"/>
</dbReference>
<organism evidence="1 2">
    <name type="scientific">Massilia aquatica</name>
    <dbReference type="NCBI Taxonomy" id="2609000"/>
    <lineage>
        <taxon>Bacteria</taxon>
        <taxon>Pseudomonadati</taxon>
        <taxon>Pseudomonadota</taxon>
        <taxon>Betaproteobacteria</taxon>
        <taxon>Burkholderiales</taxon>
        <taxon>Oxalobacteraceae</taxon>
        <taxon>Telluria group</taxon>
        <taxon>Massilia</taxon>
    </lineage>
</organism>
<keyword evidence="2" id="KW-1185">Reference proteome</keyword>
<comment type="caution">
    <text evidence="1">The sequence shown here is derived from an EMBL/GenBank/DDBJ whole genome shotgun (WGS) entry which is preliminary data.</text>
</comment>
<sequence length="133" mass="14800">MKLGRDVLVIDTSAWLPEYGETTVDVATDGRELSVIIEFDGEQVLERKKLVFTSVCSFTYASFPGVATAAFEHDQAHTVPIDALAEYPDSEAATAWTRHFPYGGRVRHYRIYFLSANKSLTVFACGVTLVDME</sequence>
<proteinExistence type="predicted"/>
<dbReference type="EMBL" id="VVIW01000010">
    <property type="protein sequence ID" value="NHZ42079.1"/>
    <property type="molecule type" value="Genomic_DNA"/>
</dbReference>
<accession>A0ABX0MEX4</accession>
<evidence type="ECO:0000313" key="2">
    <source>
        <dbReference type="Proteomes" id="UP000819052"/>
    </source>
</evidence>